<feature type="region of interest" description="Disordered" evidence="4">
    <location>
        <begin position="196"/>
        <end position="300"/>
    </location>
</feature>
<dbReference type="InterPro" id="IPR001138">
    <property type="entry name" value="Zn2Cys6_DnaBD"/>
</dbReference>
<accession>A0A5N7AU39</accession>
<evidence type="ECO:0000256" key="3">
    <source>
        <dbReference type="ARBA" id="ARBA00023242"/>
    </source>
</evidence>
<keyword evidence="6" id="KW-1185">Reference proteome</keyword>
<feature type="compositionally biased region" description="Polar residues" evidence="4">
    <location>
        <begin position="36"/>
        <end position="64"/>
    </location>
</feature>
<dbReference type="CDD" id="cd00067">
    <property type="entry name" value="GAL4"/>
    <property type="match status" value="1"/>
</dbReference>
<feature type="compositionally biased region" description="Basic and acidic residues" evidence="4">
    <location>
        <begin position="196"/>
        <end position="214"/>
    </location>
</feature>
<sequence>MARPCKNCGAPRADDVPDEIELCEQCTAGSLPAASVGSQTGSPTRPNTPASATQSDGSEGNTNHAGDEKEAADVDEPILIPNPESVPGDSRSSQVETAPDAVGLMPPTQSGNAVRGSNRRKRKASALGVEEPALDARPDKSAGGTSLEDIPNVGQGQDLSSHQQTTSAAAVNPAKKPKLRPACDVCRRSKVRCTHRLVEYSEEGVLHLKSERPIQPKPSDQSVSGDPGEEASSTRAGPSPESQSTDLQPPKIPPRARGRPRKARSAEPAETQAVVNEGAIVEEPESSPRRPRRGRKPAAQRIATSAEENMSIASNIALNNYRVKAFQDAVRDCEVKWQAVSDTLEEAMDSFRAARQKIDCWLEMWTRGEV</sequence>
<gene>
    <name evidence="5" type="ORF">BDV26DRAFT_274382</name>
</gene>
<evidence type="ECO:0000313" key="5">
    <source>
        <dbReference type="EMBL" id="KAE8372300.1"/>
    </source>
</evidence>
<keyword evidence="2" id="KW-0804">Transcription</keyword>
<evidence type="ECO:0000256" key="1">
    <source>
        <dbReference type="ARBA" id="ARBA00023015"/>
    </source>
</evidence>
<feature type="compositionally biased region" description="Basic residues" evidence="4">
    <location>
        <begin position="289"/>
        <end position="298"/>
    </location>
</feature>
<feature type="compositionally biased region" description="Polar residues" evidence="4">
    <location>
        <begin position="154"/>
        <end position="169"/>
    </location>
</feature>
<feature type="compositionally biased region" description="Polar residues" evidence="4">
    <location>
        <begin position="231"/>
        <end position="247"/>
    </location>
</feature>
<dbReference type="EMBL" id="ML736365">
    <property type="protein sequence ID" value="KAE8372300.1"/>
    <property type="molecule type" value="Genomic_DNA"/>
</dbReference>
<keyword evidence="3" id="KW-0539">Nucleus</keyword>
<protein>
    <submittedName>
        <fullName evidence="5">Uncharacterized protein</fullName>
    </submittedName>
</protein>
<evidence type="ECO:0000256" key="2">
    <source>
        <dbReference type="ARBA" id="ARBA00023163"/>
    </source>
</evidence>
<reference evidence="5 6" key="1">
    <citation type="submission" date="2019-04" db="EMBL/GenBank/DDBJ databases">
        <title>Friends and foes A comparative genomics studyof 23 Aspergillus species from section Flavi.</title>
        <authorList>
            <consortium name="DOE Joint Genome Institute"/>
            <person name="Kjaerbolling I."/>
            <person name="Vesth T."/>
            <person name="Frisvad J.C."/>
            <person name="Nybo J.L."/>
            <person name="Theobald S."/>
            <person name="Kildgaard S."/>
            <person name="Isbrandt T."/>
            <person name="Kuo A."/>
            <person name="Sato A."/>
            <person name="Lyhne E.K."/>
            <person name="Kogle M.E."/>
            <person name="Wiebenga A."/>
            <person name="Kun R.S."/>
            <person name="Lubbers R.J."/>
            <person name="Makela M.R."/>
            <person name="Barry K."/>
            <person name="Chovatia M."/>
            <person name="Clum A."/>
            <person name="Daum C."/>
            <person name="Haridas S."/>
            <person name="He G."/>
            <person name="LaButti K."/>
            <person name="Lipzen A."/>
            <person name="Mondo S."/>
            <person name="Riley R."/>
            <person name="Salamov A."/>
            <person name="Simmons B.A."/>
            <person name="Magnuson J.K."/>
            <person name="Henrissat B."/>
            <person name="Mortensen U.H."/>
            <person name="Larsen T.O."/>
            <person name="Devries R.P."/>
            <person name="Grigoriev I.V."/>
            <person name="Machida M."/>
            <person name="Baker S.E."/>
            <person name="Andersen M.R."/>
        </authorList>
    </citation>
    <scope>NUCLEOTIDE SEQUENCE [LARGE SCALE GENOMIC DNA]</scope>
    <source>
        <strain evidence="5 6">IBT 29228</strain>
    </source>
</reference>
<name>A0A5N7AU39_9EURO</name>
<dbReference type="GO" id="GO:0008270">
    <property type="term" value="F:zinc ion binding"/>
    <property type="evidence" value="ECO:0007669"/>
    <property type="project" value="InterPro"/>
</dbReference>
<dbReference type="AlphaFoldDB" id="A0A5N7AU39"/>
<proteinExistence type="predicted"/>
<keyword evidence="1" id="KW-0805">Transcription regulation</keyword>
<feature type="compositionally biased region" description="Basic residues" evidence="4">
    <location>
        <begin position="254"/>
        <end position="263"/>
    </location>
</feature>
<evidence type="ECO:0000313" key="6">
    <source>
        <dbReference type="Proteomes" id="UP000326198"/>
    </source>
</evidence>
<dbReference type="Proteomes" id="UP000326198">
    <property type="component" value="Unassembled WGS sequence"/>
</dbReference>
<organism evidence="5 6">
    <name type="scientific">Aspergillus bertholletiae</name>
    <dbReference type="NCBI Taxonomy" id="1226010"/>
    <lineage>
        <taxon>Eukaryota</taxon>
        <taxon>Fungi</taxon>
        <taxon>Dikarya</taxon>
        <taxon>Ascomycota</taxon>
        <taxon>Pezizomycotina</taxon>
        <taxon>Eurotiomycetes</taxon>
        <taxon>Eurotiomycetidae</taxon>
        <taxon>Eurotiales</taxon>
        <taxon>Aspergillaceae</taxon>
        <taxon>Aspergillus</taxon>
        <taxon>Aspergillus subgen. Circumdati</taxon>
    </lineage>
</organism>
<dbReference type="GO" id="GO:0000981">
    <property type="term" value="F:DNA-binding transcription factor activity, RNA polymerase II-specific"/>
    <property type="evidence" value="ECO:0007669"/>
    <property type="project" value="InterPro"/>
</dbReference>
<feature type="region of interest" description="Disordered" evidence="4">
    <location>
        <begin position="32"/>
        <end position="183"/>
    </location>
</feature>
<dbReference type="OrthoDB" id="4481893at2759"/>
<evidence type="ECO:0000256" key="4">
    <source>
        <dbReference type="SAM" id="MobiDB-lite"/>
    </source>
</evidence>